<keyword evidence="9 10" id="KW-0234">DNA repair</keyword>
<dbReference type="GO" id="GO:0005524">
    <property type="term" value="F:ATP binding"/>
    <property type="evidence" value="ECO:0007669"/>
    <property type="project" value="UniProtKB-UniRule"/>
</dbReference>
<feature type="binding site" evidence="9">
    <location>
        <begin position="37"/>
        <end position="44"/>
    </location>
    <ligand>
        <name>ATP</name>
        <dbReference type="ChEBI" id="CHEBI:30616"/>
    </ligand>
</feature>
<evidence type="ECO:0000256" key="4">
    <source>
        <dbReference type="ARBA" id="ARBA00022490"/>
    </source>
</evidence>
<keyword evidence="5 9" id="KW-0235">DNA replication</keyword>
<dbReference type="EMBL" id="VMKP01000001">
    <property type="protein sequence ID" value="TVO66306.1"/>
    <property type="molecule type" value="Genomic_DNA"/>
</dbReference>
<dbReference type="Gene3D" id="1.20.1050.90">
    <property type="entry name" value="RecF/RecN/SMC, N-terminal domain"/>
    <property type="match status" value="1"/>
</dbReference>
<dbReference type="InterPro" id="IPR027417">
    <property type="entry name" value="P-loop_NTPase"/>
</dbReference>
<reference evidence="12 13" key="1">
    <citation type="submission" date="2019-07" db="EMBL/GenBank/DDBJ databases">
        <title>Reclasification of Spiribacter aquaticus.</title>
        <authorList>
            <person name="Leon M.J."/>
            <person name="Sanchez-Porro C."/>
            <person name="Ventosa A."/>
        </authorList>
    </citation>
    <scope>NUCLEOTIDE SEQUENCE [LARGE SCALE GENOMIC DNA]</scope>
    <source>
        <strain evidence="12 13">SP30</strain>
    </source>
</reference>
<dbReference type="RefSeq" id="WP_144346869.1">
    <property type="nucleotide sequence ID" value="NZ_VMKP01000001.1"/>
</dbReference>
<dbReference type="PROSITE" id="PS00618">
    <property type="entry name" value="RECF_2"/>
    <property type="match status" value="1"/>
</dbReference>
<dbReference type="GO" id="GO:0000731">
    <property type="term" value="P:DNA synthesis involved in DNA repair"/>
    <property type="evidence" value="ECO:0007669"/>
    <property type="project" value="TreeGrafter"/>
</dbReference>
<dbReference type="GO" id="GO:0006302">
    <property type="term" value="P:double-strand break repair"/>
    <property type="evidence" value="ECO:0007669"/>
    <property type="project" value="TreeGrafter"/>
</dbReference>
<evidence type="ECO:0000256" key="7">
    <source>
        <dbReference type="ARBA" id="ARBA00022840"/>
    </source>
</evidence>
<evidence type="ECO:0000256" key="5">
    <source>
        <dbReference type="ARBA" id="ARBA00022705"/>
    </source>
</evidence>
<evidence type="ECO:0000313" key="13">
    <source>
        <dbReference type="Proteomes" id="UP000316688"/>
    </source>
</evidence>
<evidence type="ECO:0000259" key="11">
    <source>
        <dbReference type="Pfam" id="PF02463"/>
    </source>
</evidence>
<keyword evidence="4 9" id="KW-0963">Cytoplasm</keyword>
<comment type="caution">
    <text evidence="12">The sequence shown here is derived from an EMBL/GenBank/DDBJ whole genome shotgun (WGS) entry which is preliminary data.</text>
</comment>
<dbReference type="SUPFAM" id="SSF52540">
    <property type="entry name" value="P-loop containing nucleoside triphosphate hydrolases"/>
    <property type="match status" value="1"/>
</dbReference>
<dbReference type="HAMAP" id="MF_00365">
    <property type="entry name" value="RecF"/>
    <property type="match status" value="1"/>
</dbReference>
<evidence type="ECO:0000256" key="2">
    <source>
        <dbReference type="ARBA" id="ARBA00008016"/>
    </source>
</evidence>
<accession>A0A557RMF0</accession>
<dbReference type="InterPro" id="IPR003395">
    <property type="entry name" value="RecF/RecN/SMC_N"/>
</dbReference>
<dbReference type="Pfam" id="PF02463">
    <property type="entry name" value="SMC_N"/>
    <property type="match status" value="1"/>
</dbReference>
<dbReference type="InterPro" id="IPR001238">
    <property type="entry name" value="DNA-binding_RecF"/>
</dbReference>
<dbReference type="Proteomes" id="UP000316688">
    <property type="component" value="Unassembled WGS sequence"/>
</dbReference>
<evidence type="ECO:0000256" key="8">
    <source>
        <dbReference type="ARBA" id="ARBA00023125"/>
    </source>
</evidence>
<keyword evidence="13" id="KW-1185">Reference proteome</keyword>
<proteinExistence type="inferred from homology"/>
<dbReference type="PANTHER" id="PTHR32182">
    <property type="entry name" value="DNA REPLICATION AND REPAIR PROTEIN RECF"/>
    <property type="match status" value="1"/>
</dbReference>
<evidence type="ECO:0000256" key="6">
    <source>
        <dbReference type="ARBA" id="ARBA00022741"/>
    </source>
</evidence>
<comment type="function">
    <text evidence="9 10">The RecF protein is involved in DNA metabolism; it is required for DNA replication and normal SOS inducibility. RecF binds preferentially to single-stranded, linear DNA. It also seems to bind ATP.</text>
</comment>
<evidence type="ECO:0000313" key="12">
    <source>
        <dbReference type="EMBL" id="TVO66306.1"/>
    </source>
</evidence>
<sequence length="363" mass="40201">MDGSGGVDGLTHCRWQAVRHLVAGSIDPDPRLNIFQGANAAGKTSLLEAIHFLARSRSFITHRTARLIRSGESEALVSGRVQAGGQLHRLGVQHRSGETRVRLNGRDVTALSESAWLLPLQVLNTEAQRLLTDGPATRRAFLNWGVFHVEPAYREEWRRYQRALRQRNVALRAGDRRLAQAWEPEMAAAATAVDARRQRFLQAVLPNALEIARQWLPDATLDWRYRTGWRAGEALDAILAASRDQELAQGFSLHGPHRAEFRVTADGVEATSYLSRGQQKLLVAAIKVALADHWTAQATQRPLLLVDDLPAELDRSHRADLVRRLEAGGAQVFLTAIEGDLLPVGGHARWFHVEQGRVEATGG</sequence>
<evidence type="ECO:0000256" key="1">
    <source>
        <dbReference type="ARBA" id="ARBA00004496"/>
    </source>
</evidence>
<keyword evidence="9 10" id="KW-0742">SOS response</keyword>
<evidence type="ECO:0000256" key="9">
    <source>
        <dbReference type="HAMAP-Rule" id="MF_00365"/>
    </source>
</evidence>
<keyword evidence="9 10" id="KW-0227">DNA damage</keyword>
<dbReference type="AlphaFoldDB" id="A0A557RMF0"/>
<protein>
    <recommendedName>
        <fullName evidence="3 9">DNA replication and repair protein RecF</fullName>
    </recommendedName>
</protein>
<dbReference type="GO" id="GO:0006260">
    <property type="term" value="P:DNA replication"/>
    <property type="evidence" value="ECO:0007669"/>
    <property type="project" value="UniProtKB-UniRule"/>
</dbReference>
<dbReference type="PANTHER" id="PTHR32182:SF0">
    <property type="entry name" value="DNA REPLICATION AND REPAIR PROTEIN RECF"/>
    <property type="match status" value="1"/>
</dbReference>
<keyword evidence="7 9" id="KW-0067">ATP-binding</keyword>
<dbReference type="GO" id="GO:0005737">
    <property type="term" value="C:cytoplasm"/>
    <property type="evidence" value="ECO:0007669"/>
    <property type="project" value="UniProtKB-SubCell"/>
</dbReference>
<dbReference type="PROSITE" id="PS00617">
    <property type="entry name" value="RECF_1"/>
    <property type="match status" value="1"/>
</dbReference>
<name>A0A557RMF0_9GAMM</name>
<keyword evidence="6 9" id="KW-0547">Nucleotide-binding</keyword>
<dbReference type="NCBIfam" id="TIGR00611">
    <property type="entry name" value="recf"/>
    <property type="match status" value="1"/>
</dbReference>
<evidence type="ECO:0000256" key="10">
    <source>
        <dbReference type="RuleBase" id="RU000578"/>
    </source>
</evidence>
<comment type="subcellular location">
    <subcellularLocation>
        <location evidence="1 9 10">Cytoplasm</location>
    </subcellularLocation>
</comment>
<gene>
    <name evidence="9 12" type="primary">recF</name>
    <name evidence="12" type="ORF">FPL11_01035</name>
</gene>
<evidence type="ECO:0000256" key="3">
    <source>
        <dbReference type="ARBA" id="ARBA00020170"/>
    </source>
</evidence>
<feature type="domain" description="RecF/RecN/SMC N-terminal" evidence="11">
    <location>
        <begin position="25"/>
        <end position="341"/>
    </location>
</feature>
<organism evidence="12 13">
    <name type="scientific">Spiribacter aquaticus</name>
    <dbReference type="NCBI Taxonomy" id="1935996"/>
    <lineage>
        <taxon>Bacteria</taxon>
        <taxon>Pseudomonadati</taxon>
        <taxon>Pseudomonadota</taxon>
        <taxon>Gammaproteobacteria</taxon>
        <taxon>Chromatiales</taxon>
        <taxon>Ectothiorhodospiraceae</taxon>
        <taxon>Spiribacter</taxon>
    </lineage>
</organism>
<dbReference type="GO" id="GO:0009432">
    <property type="term" value="P:SOS response"/>
    <property type="evidence" value="ECO:0007669"/>
    <property type="project" value="UniProtKB-UniRule"/>
</dbReference>
<dbReference type="InterPro" id="IPR018078">
    <property type="entry name" value="DNA-binding_RecF_CS"/>
</dbReference>
<dbReference type="GO" id="GO:0003697">
    <property type="term" value="F:single-stranded DNA binding"/>
    <property type="evidence" value="ECO:0007669"/>
    <property type="project" value="UniProtKB-UniRule"/>
</dbReference>
<dbReference type="Gene3D" id="3.40.50.300">
    <property type="entry name" value="P-loop containing nucleotide triphosphate hydrolases"/>
    <property type="match status" value="1"/>
</dbReference>
<dbReference type="InterPro" id="IPR042174">
    <property type="entry name" value="RecF_2"/>
</dbReference>
<comment type="similarity">
    <text evidence="2 9 10">Belongs to the RecF family.</text>
</comment>
<keyword evidence="8 9" id="KW-0238">DNA-binding</keyword>